<organism evidence="1 2">
    <name type="scientific">Pseudocercospora fijiensis (strain CIRAD86)</name>
    <name type="common">Black leaf streak disease fungus</name>
    <name type="synonym">Mycosphaerella fijiensis</name>
    <dbReference type="NCBI Taxonomy" id="383855"/>
    <lineage>
        <taxon>Eukaryota</taxon>
        <taxon>Fungi</taxon>
        <taxon>Dikarya</taxon>
        <taxon>Ascomycota</taxon>
        <taxon>Pezizomycotina</taxon>
        <taxon>Dothideomycetes</taxon>
        <taxon>Dothideomycetidae</taxon>
        <taxon>Mycosphaerellales</taxon>
        <taxon>Mycosphaerellaceae</taxon>
        <taxon>Pseudocercospora</taxon>
    </lineage>
</organism>
<dbReference type="KEGG" id="pfj:MYCFIDRAFT_212534"/>
<name>M3AJP9_PSEFD</name>
<keyword evidence="2" id="KW-1185">Reference proteome</keyword>
<dbReference type="RefSeq" id="XP_007931481.1">
    <property type="nucleotide sequence ID" value="XM_007933290.1"/>
</dbReference>
<dbReference type="GeneID" id="19337742"/>
<dbReference type="Proteomes" id="UP000016932">
    <property type="component" value="Unassembled WGS sequence"/>
</dbReference>
<dbReference type="EMBL" id="KB446564">
    <property type="protein sequence ID" value="EME77692.1"/>
    <property type="molecule type" value="Genomic_DNA"/>
</dbReference>
<evidence type="ECO:0000313" key="2">
    <source>
        <dbReference type="Proteomes" id="UP000016932"/>
    </source>
</evidence>
<gene>
    <name evidence="1" type="ORF">MYCFIDRAFT_212534</name>
</gene>
<proteinExistence type="predicted"/>
<dbReference type="VEuPathDB" id="FungiDB:MYCFIDRAFT_212534"/>
<dbReference type="HOGENOM" id="CLU_2813483_0_0_1"/>
<reference evidence="1 2" key="1">
    <citation type="journal article" date="2012" name="PLoS Pathog.">
        <title>Diverse lifestyles and strategies of plant pathogenesis encoded in the genomes of eighteen Dothideomycetes fungi.</title>
        <authorList>
            <person name="Ohm R.A."/>
            <person name="Feau N."/>
            <person name="Henrissat B."/>
            <person name="Schoch C.L."/>
            <person name="Horwitz B.A."/>
            <person name="Barry K.W."/>
            <person name="Condon B.J."/>
            <person name="Copeland A.C."/>
            <person name="Dhillon B."/>
            <person name="Glaser F."/>
            <person name="Hesse C.N."/>
            <person name="Kosti I."/>
            <person name="LaButti K."/>
            <person name="Lindquist E.A."/>
            <person name="Lucas S."/>
            <person name="Salamov A.A."/>
            <person name="Bradshaw R.E."/>
            <person name="Ciuffetti L."/>
            <person name="Hamelin R.C."/>
            <person name="Kema G.H.J."/>
            <person name="Lawrence C."/>
            <person name="Scott J.A."/>
            <person name="Spatafora J.W."/>
            <person name="Turgeon B.G."/>
            <person name="de Wit P.J.G.M."/>
            <person name="Zhong S."/>
            <person name="Goodwin S.B."/>
            <person name="Grigoriev I.V."/>
        </authorList>
    </citation>
    <scope>NUCLEOTIDE SEQUENCE [LARGE SCALE GENOMIC DNA]</scope>
    <source>
        <strain evidence="1 2">CIRAD86</strain>
    </source>
</reference>
<evidence type="ECO:0000313" key="1">
    <source>
        <dbReference type="EMBL" id="EME77692.1"/>
    </source>
</evidence>
<protein>
    <submittedName>
        <fullName evidence="1">Uncharacterized protein</fullName>
    </submittedName>
</protein>
<dbReference type="AlphaFoldDB" id="M3AJP9"/>
<accession>M3AJP9</accession>
<sequence length="67" mass="7891">MTWALFKDVRFDISGHLLGERVEFLPNPKWVIDVGFQVPFRACPNLVRIEVDGSDELLAWEHLHWFP</sequence>